<dbReference type="InterPro" id="IPR000782">
    <property type="entry name" value="FAS1_domain"/>
</dbReference>
<evidence type="ECO:0000256" key="1">
    <source>
        <dbReference type="SAM" id="SignalP"/>
    </source>
</evidence>
<sequence length="305" mass="31872">MKTKLKFIPGLLLLFGVVLFTGCNDDEDAPQVDEKNIVEVAVDAGSFSILIEAAQKAGLAEFLSTENNLTVFAPTDDAFAALLSDLGLSSLDDIPTADLASILTYHVIGTKAMSSDLSTGYVSTLSSYDNNNITMYIETESGVMINNSVLVTTADIEASNGVIHVVDKVILPPTVVNIALANENFTTLVQAVVKAGLVDALSSEGPFTVFAPTNDAFDALFAQLGVSGINDLTAEQLTPILLYHVVPGNVVSTELTSGEVGTLNADKNLTVDLSSGVKINESSVVAADIQGANGVVHVIDKVLIP</sequence>
<accession>A0A1M6F6U5</accession>
<protein>
    <submittedName>
        <fullName evidence="3">Uncaracterized surface protein containing fasciclin (FAS1) repeats</fullName>
    </submittedName>
</protein>
<proteinExistence type="predicted"/>
<dbReference type="SUPFAM" id="SSF82153">
    <property type="entry name" value="FAS1 domain"/>
    <property type="match status" value="2"/>
</dbReference>
<dbReference type="PANTHER" id="PTHR10900">
    <property type="entry name" value="PERIOSTIN-RELATED"/>
    <property type="match status" value="1"/>
</dbReference>
<dbReference type="SMART" id="SM00554">
    <property type="entry name" value="FAS1"/>
    <property type="match status" value="2"/>
</dbReference>
<dbReference type="InterPro" id="IPR050904">
    <property type="entry name" value="Adhesion/Biosynth-related"/>
</dbReference>
<dbReference type="PANTHER" id="PTHR10900:SF77">
    <property type="entry name" value="FI19380P1"/>
    <property type="match status" value="1"/>
</dbReference>
<dbReference type="Gene3D" id="2.30.180.10">
    <property type="entry name" value="FAS1 domain"/>
    <property type="match status" value="2"/>
</dbReference>
<evidence type="ECO:0000313" key="3">
    <source>
        <dbReference type="EMBL" id="SHI93309.1"/>
    </source>
</evidence>
<evidence type="ECO:0000259" key="2">
    <source>
        <dbReference type="PROSITE" id="PS50213"/>
    </source>
</evidence>
<feature type="chain" id="PRO_5012929106" evidence="1">
    <location>
        <begin position="21"/>
        <end position="305"/>
    </location>
</feature>
<name>A0A1M6F6U5_9BACT</name>
<dbReference type="PROSITE" id="PS51257">
    <property type="entry name" value="PROKAR_LIPOPROTEIN"/>
    <property type="match status" value="1"/>
</dbReference>
<feature type="domain" description="FAS1" evidence="2">
    <location>
        <begin position="172"/>
        <end position="303"/>
    </location>
</feature>
<dbReference type="Proteomes" id="UP000184050">
    <property type="component" value="Unassembled WGS sequence"/>
</dbReference>
<dbReference type="RefSeq" id="WP_073167703.1">
    <property type="nucleotide sequence ID" value="NZ_FQZE01000008.1"/>
</dbReference>
<dbReference type="Pfam" id="PF02469">
    <property type="entry name" value="Fasciclin"/>
    <property type="match status" value="2"/>
</dbReference>
<reference evidence="3 4" key="1">
    <citation type="submission" date="2016-11" db="EMBL/GenBank/DDBJ databases">
        <authorList>
            <person name="Jaros S."/>
            <person name="Januszkiewicz K."/>
            <person name="Wedrychowicz H."/>
        </authorList>
    </citation>
    <scope>NUCLEOTIDE SEQUENCE [LARGE SCALE GENOMIC DNA]</scope>
    <source>
        <strain evidence="3 4">DSM 27063</strain>
    </source>
</reference>
<dbReference type="OrthoDB" id="1119934at2"/>
<feature type="signal peptide" evidence="1">
    <location>
        <begin position="1"/>
        <end position="20"/>
    </location>
</feature>
<evidence type="ECO:0000313" key="4">
    <source>
        <dbReference type="Proteomes" id="UP000184050"/>
    </source>
</evidence>
<dbReference type="FunFam" id="2.30.180.10:FF:000032">
    <property type="entry name" value="Fasciclin domain-containing protein, putative"/>
    <property type="match status" value="2"/>
</dbReference>
<dbReference type="AlphaFoldDB" id="A0A1M6F6U5"/>
<organism evidence="3 4">
    <name type="scientific">Tangfeifania diversioriginum</name>
    <dbReference type="NCBI Taxonomy" id="1168035"/>
    <lineage>
        <taxon>Bacteria</taxon>
        <taxon>Pseudomonadati</taxon>
        <taxon>Bacteroidota</taxon>
        <taxon>Bacteroidia</taxon>
        <taxon>Marinilabiliales</taxon>
        <taxon>Prolixibacteraceae</taxon>
        <taxon>Tangfeifania</taxon>
    </lineage>
</organism>
<keyword evidence="1" id="KW-0732">Signal</keyword>
<keyword evidence="4" id="KW-1185">Reference proteome</keyword>
<dbReference type="PROSITE" id="PS50213">
    <property type="entry name" value="FAS1"/>
    <property type="match status" value="2"/>
</dbReference>
<dbReference type="InterPro" id="IPR036378">
    <property type="entry name" value="FAS1_dom_sf"/>
</dbReference>
<gene>
    <name evidence="3" type="ORF">SAMN05444280_10851</name>
</gene>
<dbReference type="GO" id="GO:0005615">
    <property type="term" value="C:extracellular space"/>
    <property type="evidence" value="ECO:0007669"/>
    <property type="project" value="TreeGrafter"/>
</dbReference>
<dbReference type="EMBL" id="FQZE01000008">
    <property type="protein sequence ID" value="SHI93309.1"/>
    <property type="molecule type" value="Genomic_DNA"/>
</dbReference>
<feature type="domain" description="FAS1" evidence="2">
    <location>
        <begin position="34"/>
        <end position="170"/>
    </location>
</feature>